<feature type="transmembrane region" description="Helical" evidence="2">
    <location>
        <begin position="187"/>
        <end position="205"/>
    </location>
</feature>
<feature type="transmembrane region" description="Helical" evidence="2">
    <location>
        <begin position="256"/>
        <end position="275"/>
    </location>
</feature>
<feature type="transmembrane region" description="Helical" evidence="2">
    <location>
        <begin position="509"/>
        <end position="530"/>
    </location>
</feature>
<feature type="transmembrane region" description="Helical" evidence="2">
    <location>
        <begin position="572"/>
        <end position="590"/>
    </location>
</feature>
<evidence type="ECO:0000256" key="1">
    <source>
        <dbReference type="SAM" id="MobiDB-lite"/>
    </source>
</evidence>
<feature type="transmembrane region" description="Helical" evidence="2">
    <location>
        <begin position="452"/>
        <end position="470"/>
    </location>
</feature>
<dbReference type="Proteomes" id="UP000703038">
    <property type="component" value="Unassembled WGS sequence"/>
</dbReference>
<keyword evidence="4" id="KW-1185">Reference proteome</keyword>
<feature type="transmembrane region" description="Helical" evidence="2">
    <location>
        <begin position="212"/>
        <end position="244"/>
    </location>
</feature>
<name>A0ABS2KWZ1_9NOCA</name>
<proteinExistence type="predicted"/>
<feature type="transmembrane region" description="Helical" evidence="2">
    <location>
        <begin position="157"/>
        <end position="181"/>
    </location>
</feature>
<keyword evidence="2" id="KW-0472">Membrane</keyword>
<sequence length="610" mass="61256">MTTPSIDPRLVHVLSGEVASLQQHLARVGHDLGLLRQQLDGPPMQAPPQQHPVSRPPVQMPPVQGPPVSAPPIRSIPRPMPAPPRDTTPWWQRDGVVSRVLAAAGAAVTVIGVVMLVVLAAQSGWFGPGPRVAAGALLSGALVAASHRVVARPGGRVGAVALAATGFAGLYLDLAAVTALYGWVHPVVGLVVGLGVAALGVAVATRWSSQSLAVMVVAGIAALAPVVTGGITPALLAFLVVVQIAASPVDVREQWVWLRVVRTVPVVGAVLLAGLLAHVETVPTADLLPLLVVAGLSFGTAVVAWWTTLAHRAVDPASLASIAATAAAVLVTATLFSRPVAGGVDAVVALVLVAILIARRELVATVRLVLTATASVAVASALVTGTADQVRILALLLVATTALLVGARTRSGVSAAAGAFFALLGTSAHTQVTSVDSLSSPVRALDSGWASVPASVAMIAMAVAGVLAALRTIEDTTLRALAAGLSGVAGLFGATAVCVITGIEIGGRTGFLVGHGAATIVWMTVAVALLMRGLSDATGARAVLAAGLTVAASAIAKLFLFDLSALGGLPRAAAFLVVGMMLLGIGTRYARSFADRAVTADAGGPATRSH</sequence>
<feature type="transmembrane region" description="Helical" evidence="2">
    <location>
        <begin position="389"/>
        <end position="406"/>
    </location>
</feature>
<feature type="transmembrane region" description="Helical" evidence="2">
    <location>
        <begin position="365"/>
        <end position="383"/>
    </location>
</feature>
<accession>A0ABS2KWZ1</accession>
<protein>
    <recommendedName>
        <fullName evidence="5">DUF2339 domain-containing protein</fullName>
    </recommendedName>
</protein>
<keyword evidence="2" id="KW-1133">Transmembrane helix</keyword>
<evidence type="ECO:0000313" key="4">
    <source>
        <dbReference type="Proteomes" id="UP000703038"/>
    </source>
</evidence>
<evidence type="ECO:0000256" key="2">
    <source>
        <dbReference type="SAM" id="Phobius"/>
    </source>
</evidence>
<keyword evidence="2" id="KW-0812">Transmembrane</keyword>
<dbReference type="InterPro" id="IPR019286">
    <property type="entry name" value="DUF2339_TM"/>
</dbReference>
<feature type="transmembrane region" description="Helical" evidence="2">
    <location>
        <begin position="340"/>
        <end position="358"/>
    </location>
</feature>
<gene>
    <name evidence="3" type="ORF">JOE42_003180</name>
</gene>
<dbReference type="PANTHER" id="PTHR38434">
    <property type="entry name" value="BLL2549 PROTEIN"/>
    <property type="match status" value="1"/>
</dbReference>
<evidence type="ECO:0000313" key="3">
    <source>
        <dbReference type="EMBL" id="MBM7416447.1"/>
    </source>
</evidence>
<organism evidence="3 4">
    <name type="scientific">Rhodococcoides corynebacterioides</name>
    <dbReference type="NCBI Taxonomy" id="53972"/>
    <lineage>
        <taxon>Bacteria</taxon>
        <taxon>Bacillati</taxon>
        <taxon>Actinomycetota</taxon>
        <taxon>Actinomycetes</taxon>
        <taxon>Mycobacteriales</taxon>
        <taxon>Nocardiaceae</taxon>
        <taxon>Rhodococcoides</taxon>
    </lineage>
</organism>
<feature type="transmembrane region" description="Helical" evidence="2">
    <location>
        <begin position="100"/>
        <end position="120"/>
    </location>
</feature>
<feature type="transmembrane region" description="Helical" evidence="2">
    <location>
        <begin position="287"/>
        <end position="306"/>
    </location>
</feature>
<reference evidence="3 4" key="1">
    <citation type="submission" date="2021-01" db="EMBL/GenBank/DDBJ databases">
        <title>Genomics of switchgrass bacterial isolates.</title>
        <authorList>
            <person name="Shade A."/>
        </authorList>
    </citation>
    <scope>NUCLEOTIDE SEQUENCE [LARGE SCALE GENOMIC DNA]</scope>
    <source>
        <strain evidence="3 4">PvP111</strain>
    </source>
</reference>
<dbReference type="EMBL" id="JAFBBK010000001">
    <property type="protein sequence ID" value="MBM7416447.1"/>
    <property type="molecule type" value="Genomic_DNA"/>
</dbReference>
<dbReference type="PANTHER" id="PTHR38434:SF1">
    <property type="entry name" value="BLL2549 PROTEIN"/>
    <property type="match status" value="1"/>
</dbReference>
<dbReference type="RefSeq" id="WP_204869250.1">
    <property type="nucleotide sequence ID" value="NZ_JAFBBK010000001.1"/>
</dbReference>
<feature type="transmembrane region" description="Helical" evidence="2">
    <location>
        <begin position="542"/>
        <end position="560"/>
    </location>
</feature>
<feature type="region of interest" description="Disordered" evidence="1">
    <location>
        <begin position="37"/>
        <end position="67"/>
    </location>
</feature>
<feature type="transmembrane region" description="Helical" evidence="2">
    <location>
        <begin position="413"/>
        <end position="432"/>
    </location>
</feature>
<comment type="caution">
    <text evidence="3">The sequence shown here is derived from an EMBL/GenBank/DDBJ whole genome shotgun (WGS) entry which is preliminary data.</text>
</comment>
<feature type="compositionally biased region" description="Pro residues" evidence="1">
    <location>
        <begin position="44"/>
        <end position="67"/>
    </location>
</feature>
<feature type="transmembrane region" description="Helical" evidence="2">
    <location>
        <begin position="482"/>
        <end position="503"/>
    </location>
</feature>
<evidence type="ECO:0008006" key="5">
    <source>
        <dbReference type="Google" id="ProtNLM"/>
    </source>
</evidence>
<dbReference type="Pfam" id="PF10101">
    <property type="entry name" value="DUF2339"/>
    <property type="match status" value="1"/>
</dbReference>